<dbReference type="InterPro" id="IPR000305">
    <property type="entry name" value="GIY-YIG_endonuc"/>
</dbReference>
<keyword evidence="4 6" id="KW-0267">Excision nuclease</keyword>
<dbReference type="FunFam" id="3.40.1440.10:FF:000001">
    <property type="entry name" value="UvrABC system protein C"/>
    <property type="match status" value="1"/>
</dbReference>
<comment type="subcellular location">
    <subcellularLocation>
        <location evidence="6">Cytoplasm</location>
    </subcellularLocation>
</comment>
<dbReference type="SUPFAM" id="SSF47781">
    <property type="entry name" value="RuvA domain 2-like"/>
    <property type="match status" value="1"/>
</dbReference>
<dbReference type="PROSITE" id="PS50164">
    <property type="entry name" value="GIY_YIG"/>
    <property type="match status" value="1"/>
</dbReference>
<dbReference type="GO" id="GO:0009432">
    <property type="term" value="P:SOS response"/>
    <property type="evidence" value="ECO:0007669"/>
    <property type="project" value="UniProtKB-UniRule"/>
</dbReference>
<dbReference type="PANTHER" id="PTHR30562">
    <property type="entry name" value="UVRC/OXIDOREDUCTASE"/>
    <property type="match status" value="1"/>
</dbReference>
<reference evidence="10 11" key="1">
    <citation type="submission" date="2019-03" db="EMBL/GenBank/DDBJ databases">
        <title>Genomic Encyclopedia of Type Strains, Phase IV (KMG-IV): sequencing the most valuable type-strain genomes for metagenomic binning, comparative biology and taxonomic classification.</title>
        <authorList>
            <person name="Goeker M."/>
        </authorList>
    </citation>
    <scope>NUCLEOTIDE SEQUENCE [LARGE SCALE GENOMIC DNA]</scope>
    <source>
        <strain evidence="10 11">DSM 28867</strain>
    </source>
</reference>
<dbReference type="Pfam" id="PF08459">
    <property type="entry name" value="UvrC_RNaseH_dom"/>
    <property type="match status" value="1"/>
</dbReference>
<evidence type="ECO:0000259" key="8">
    <source>
        <dbReference type="PROSITE" id="PS50164"/>
    </source>
</evidence>
<comment type="subunit">
    <text evidence="6">Interacts with UvrB in an incision complex.</text>
</comment>
<dbReference type="SMART" id="SM00465">
    <property type="entry name" value="GIYc"/>
    <property type="match status" value="1"/>
</dbReference>
<organism evidence="10 11">
    <name type="scientific">Breznakia blatticola</name>
    <dbReference type="NCBI Taxonomy" id="1754012"/>
    <lineage>
        <taxon>Bacteria</taxon>
        <taxon>Bacillati</taxon>
        <taxon>Bacillota</taxon>
        <taxon>Erysipelotrichia</taxon>
        <taxon>Erysipelotrichales</taxon>
        <taxon>Erysipelotrichaceae</taxon>
        <taxon>Breznakia</taxon>
    </lineage>
</organism>
<dbReference type="InterPro" id="IPR050066">
    <property type="entry name" value="UvrABC_protein_C"/>
</dbReference>
<evidence type="ECO:0000256" key="3">
    <source>
        <dbReference type="ARBA" id="ARBA00022769"/>
    </source>
</evidence>
<dbReference type="HAMAP" id="MF_00203">
    <property type="entry name" value="UvrC"/>
    <property type="match status" value="1"/>
</dbReference>
<dbReference type="SUPFAM" id="SSF82771">
    <property type="entry name" value="GIY-YIG endonuclease"/>
    <property type="match status" value="1"/>
</dbReference>
<keyword evidence="3 6" id="KW-0228">DNA excision</keyword>
<dbReference type="Gene3D" id="3.30.420.340">
    <property type="entry name" value="UvrC, RNAse H endonuclease domain"/>
    <property type="match status" value="1"/>
</dbReference>
<dbReference type="Pfam" id="PF22920">
    <property type="entry name" value="UvrC_RNaseH"/>
    <property type="match status" value="1"/>
</dbReference>
<dbReference type="InterPro" id="IPR035901">
    <property type="entry name" value="GIY-YIG_endonuc_sf"/>
</dbReference>
<feature type="domain" description="GIY-YIG" evidence="8">
    <location>
        <begin position="16"/>
        <end position="93"/>
    </location>
</feature>
<evidence type="ECO:0000256" key="5">
    <source>
        <dbReference type="ARBA" id="ARBA00023204"/>
    </source>
</evidence>
<dbReference type="InterPro" id="IPR001162">
    <property type="entry name" value="UvrC_RNase_H_dom"/>
</dbReference>
<sequence>MANMDKIQDKLDLLPAKPGCYMMKDKHGTIIYVGKAKKLNNRVRSYFRGVHDTKTTRLVQNIDDFETIVTDSEKESLILEINLIKKYTPKYNIMFMDDKSYPYIMLTKDKAPVLSVIRNPKRKDVYYFGPFPDAGAAHKTKDLLNKIYPLRKCKHMPNRACLYYHLGQCLAPCIHDIDPEIYQKMATEIRKFLNGDTKAVVDQLKNRMMEASEKMDYERAQEYHELILSIDHVASNQHVEFADKKDQDAFNYYYDKGYLCIQGFFIRGGKILDRALSVTPIYEEVEDAFVSFLMQYYQKNPYPQILYLPKDIQTDLSEVFPCKIIKPQRGEKLRLMEMVKENAKKSHIDKFELVKRKDENRNEALEELSNLLGKKISTIEIYDNSHISGAFNVSGMVVFKDGKPSKKDYRTYKLDTYVSDTDSMKEVIYRRYFRLLKEQGKTNDLLIVDGGLGQIHAAKEILDALDIDITLCGLVKDDKHRTASLMDSEGNILPVKKDQPLFFLLTQMQDEVHRFAITFHKKLRSKAQTKSILDEIPGLGSVRRKKLWNHYKSMKKMKAASVEELTELVPKQVAENVYRIIHEEKKDF</sequence>
<dbReference type="Gene3D" id="3.40.1440.10">
    <property type="entry name" value="GIY-YIG endonuclease"/>
    <property type="match status" value="1"/>
</dbReference>
<dbReference type="OrthoDB" id="9804933at2"/>
<accession>A0A4R8A7C1</accession>
<dbReference type="RefSeq" id="WP_134167355.1">
    <property type="nucleotide sequence ID" value="NZ_SODD01000001.1"/>
</dbReference>
<dbReference type="InterPro" id="IPR047296">
    <property type="entry name" value="GIY-YIG_UvrC_Cho"/>
</dbReference>
<dbReference type="SUPFAM" id="SSF46600">
    <property type="entry name" value="C-terminal UvrC-binding domain of UvrB"/>
    <property type="match status" value="1"/>
</dbReference>
<dbReference type="GO" id="GO:0005737">
    <property type="term" value="C:cytoplasm"/>
    <property type="evidence" value="ECO:0007669"/>
    <property type="project" value="UniProtKB-SubCell"/>
</dbReference>
<feature type="domain" description="UVR" evidence="7">
    <location>
        <begin position="198"/>
        <end position="233"/>
    </location>
</feature>
<evidence type="ECO:0000259" key="9">
    <source>
        <dbReference type="PROSITE" id="PS50165"/>
    </source>
</evidence>
<keyword evidence="11" id="KW-1185">Reference proteome</keyword>
<dbReference type="InterPro" id="IPR036876">
    <property type="entry name" value="UVR_dom_sf"/>
</dbReference>
<dbReference type="GO" id="GO:0009381">
    <property type="term" value="F:excinuclease ABC activity"/>
    <property type="evidence" value="ECO:0007669"/>
    <property type="project" value="UniProtKB-UniRule"/>
</dbReference>
<dbReference type="EMBL" id="SODD01000001">
    <property type="protein sequence ID" value="TDW26378.1"/>
    <property type="molecule type" value="Genomic_DNA"/>
</dbReference>
<dbReference type="GO" id="GO:0009380">
    <property type="term" value="C:excinuclease repair complex"/>
    <property type="evidence" value="ECO:0007669"/>
    <property type="project" value="InterPro"/>
</dbReference>
<comment type="similarity">
    <text evidence="6">Belongs to the UvrC family.</text>
</comment>
<dbReference type="InterPro" id="IPR010994">
    <property type="entry name" value="RuvA_2-like"/>
</dbReference>
<evidence type="ECO:0000256" key="1">
    <source>
        <dbReference type="ARBA" id="ARBA00022490"/>
    </source>
</evidence>
<name>A0A4R8A7C1_9FIRM</name>
<evidence type="ECO:0000256" key="6">
    <source>
        <dbReference type="HAMAP-Rule" id="MF_00203"/>
    </source>
</evidence>
<keyword evidence="2 6" id="KW-0227">DNA damage</keyword>
<evidence type="ECO:0000256" key="2">
    <source>
        <dbReference type="ARBA" id="ARBA00022763"/>
    </source>
</evidence>
<feature type="domain" description="UvrC family homology region profile" evidence="9">
    <location>
        <begin position="250"/>
        <end position="462"/>
    </location>
</feature>
<dbReference type="GO" id="GO:0006289">
    <property type="term" value="P:nucleotide-excision repair"/>
    <property type="evidence" value="ECO:0007669"/>
    <property type="project" value="UniProtKB-UniRule"/>
</dbReference>
<dbReference type="AlphaFoldDB" id="A0A4R8A7C1"/>
<evidence type="ECO:0000313" key="11">
    <source>
        <dbReference type="Proteomes" id="UP000294743"/>
    </source>
</evidence>
<dbReference type="NCBIfam" id="TIGR00194">
    <property type="entry name" value="uvrC"/>
    <property type="match status" value="1"/>
</dbReference>
<dbReference type="PROSITE" id="PS50165">
    <property type="entry name" value="UVRC"/>
    <property type="match status" value="1"/>
</dbReference>
<dbReference type="PANTHER" id="PTHR30562:SF1">
    <property type="entry name" value="UVRABC SYSTEM PROTEIN C"/>
    <property type="match status" value="1"/>
</dbReference>
<comment type="caution">
    <text evidence="10">The sequence shown here is derived from an EMBL/GenBank/DDBJ whole genome shotgun (WGS) entry which is preliminary data.</text>
</comment>
<dbReference type="InterPro" id="IPR004791">
    <property type="entry name" value="UvrC"/>
</dbReference>
<evidence type="ECO:0000313" key="10">
    <source>
        <dbReference type="EMBL" id="TDW26378.1"/>
    </source>
</evidence>
<dbReference type="GO" id="GO:0003677">
    <property type="term" value="F:DNA binding"/>
    <property type="evidence" value="ECO:0007669"/>
    <property type="project" value="UniProtKB-UniRule"/>
</dbReference>
<proteinExistence type="inferred from homology"/>
<gene>
    <name evidence="6" type="primary">uvrC</name>
    <name evidence="10" type="ORF">EDD63_10193</name>
</gene>
<evidence type="ECO:0000256" key="4">
    <source>
        <dbReference type="ARBA" id="ARBA00022881"/>
    </source>
</evidence>
<dbReference type="Gene3D" id="1.10.150.20">
    <property type="entry name" value="5' to 3' exonuclease, C-terminal subdomain"/>
    <property type="match status" value="1"/>
</dbReference>
<dbReference type="CDD" id="cd10434">
    <property type="entry name" value="GIY-YIG_UvrC_Cho"/>
    <property type="match status" value="1"/>
</dbReference>
<dbReference type="Pfam" id="PF01541">
    <property type="entry name" value="GIY-YIG"/>
    <property type="match status" value="1"/>
</dbReference>
<keyword evidence="1 6" id="KW-0963">Cytoplasm</keyword>
<dbReference type="Proteomes" id="UP000294743">
    <property type="component" value="Unassembled WGS sequence"/>
</dbReference>
<evidence type="ECO:0000259" key="7">
    <source>
        <dbReference type="PROSITE" id="PS50151"/>
    </source>
</evidence>
<dbReference type="PROSITE" id="PS50151">
    <property type="entry name" value="UVR"/>
    <property type="match status" value="1"/>
</dbReference>
<protein>
    <recommendedName>
        <fullName evidence="6">UvrABC system protein C</fullName>
        <shortName evidence="6">Protein UvrC</shortName>
    </recommendedName>
    <alternativeName>
        <fullName evidence="6">Excinuclease ABC subunit C</fullName>
    </alternativeName>
</protein>
<dbReference type="InterPro" id="IPR001943">
    <property type="entry name" value="UVR_dom"/>
</dbReference>
<keyword evidence="5 6" id="KW-0234">DNA repair</keyword>
<keyword evidence="6" id="KW-0742">SOS response</keyword>
<dbReference type="InterPro" id="IPR038476">
    <property type="entry name" value="UvrC_RNase_H_dom_sf"/>
</dbReference>
<dbReference type="Pfam" id="PF02151">
    <property type="entry name" value="UVR"/>
    <property type="match status" value="1"/>
</dbReference>
<comment type="function">
    <text evidence="6">The UvrABC repair system catalyzes the recognition and processing of DNA lesions. UvrC both incises the 5' and 3' sides of the lesion. The N-terminal half is responsible for the 3' incision and the C-terminal half is responsible for the 5' incision.</text>
</comment>